<evidence type="ECO:0000256" key="7">
    <source>
        <dbReference type="ARBA" id="ARBA00023136"/>
    </source>
</evidence>
<feature type="domain" description="Type II secretion system protein GspF" evidence="9">
    <location>
        <begin position="284"/>
        <end position="406"/>
    </location>
</feature>
<dbReference type="InterPro" id="IPR042094">
    <property type="entry name" value="T2SS_GspF_sf"/>
</dbReference>
<protein>
    <recommendedName>
        <fullName evidence="9">Type II secretion system protein GspF domain-containing protein</fullName>
    </recommendedName>
</protein>
<feature type="transmembrane region" description="Helical" evidence="8">
    <location>
        <begin position="222"/>
        <end position="252"/>
    </location>
</feature>
<evidence type="ECO:0000259" key="9">
    <source>
        <dbReference type="Pfam" id="PF00482"/>
    </source>
</evidence>
<comment type="subcellular location">
    <subcellularLocation>
        <location evidence="1">Cell inner membrane</location>
        <topology evidence="1">Multi-pass membrane protein</topology>
    </subcellularLocation>
</comment>
<feature type="domain" description="Type II secretion system protein GspF" evidence="9">
    <location>
        <begin position="80"/>
        <end position="203"/>
    </location>
</feature>
<keyword evidence="6 8" id="KW-1133">Transmembrane helix</keyword>
<keyword evidence="3" id="KW-1003">Cell membrane</keyword>
<evidence type="ECO:0000256" key="6">
    <source>
        <dbReference type="ARBA" id="ARBA00022989"/>
    </source>
</evidence>
<evidence type="ECO:0000256" key="3">
    <source>
        <dbReference type="ARBA" id="ARBA00022475"/>
    </source>
</evidence>
<gene>
    <name evidence="10" type="ORF">COX06_01895</name>
</gene>
<evidence type="ECO:0000313" key="11">
    <source>
        <dbReference type="Proteomes" id="UP000229794"/>
    </source>
</evidence>
<evidence type="ECO:0000313" key="10">
    <source>
        <dbReference type="EMBL" id="PIP55698.1"/>
    </source>
</evidence>
<reference evidence="10 11" key="1">
    <citation type="submission" date="2017-09" db="EMBL/GenBank/DDBJ databases">
        <title>Depth-based differentiation of microbial function through sediment-hosted aquifers and enrichment of novel symbionts in the deep terrestrial subsurface.</title>
        <authorList>
            <person name="Probst A.J."/>
            <person name="Ladd B."/>
            <person name="Jarett J.K."/>
            <person name="Geller-Mcgrath D.E."/>
            <person name="Sieber C.M."/>
            <person name="Emerson J.B."/>
            <person name="Anantharaman K."/>
            <person name="Thomas B.C."/>
            <person name="Malmstrom R."/>
            <person name="Stieglmeier M."/>
            <person name="Klingl A."/>
            <person name="Woyke T."/>
            <person name="Ryan C.M."/>
            <person name="Banfield J.F."/>
        </authorList>
    </citation>
    <scope>NUCLEOTIDE SEQUENCE [LARGE SCALE GENOMIC DNA]</scope>
    <source>
        <strain evidence="10">CG22_combo_CG10-13_8_21_14_all_42_17</strain>
    </source>
</reference>
<evidence type="ECO:0000256" key="5">
    <source>
        <dbReference type="ARBA" id="ARBA00022692"/>
    </source>
</evidence>
<feature type="transmembrane region" description="Helical" evidence="8">
    <location>
        <begin position="179"/>
        <end position="202"/>
    </location>
</feature>
<comment type="caution">
    <text evidence="10">The sequence shown here is derived from an EMBL/GenBank/DDBJ whole genome shotgun (WGS) entry which is preliminary data.</text>
</comment>
<proteinExistence type="inferred from homology"/>
<dbReference type="FunFam" id="1.20.81.30:FF:000001">
    <property type="entry name" value="Type II secretion system protein F"/>
    <property type="match status" value="1"/>
</dbReference>
<evidence type="ECO:0000256" key="2">
    <source>
        <dbReference type="ARBA" id="ARBA00005745"/>
    </source>
</evidence>
<comment type="similarity">
    <text evidence="2">Belongs to the GSP F family.</text>
</comment>
<dbReference type="Pfam" id="PF00482">
    <property type="entry name" value="T2SSF"/>
    <property type="match status" value="2"/>
</dbReference>
<sequence length="414" mass="45869">MRFCCIIINILMTLYQYRAKNKEGKIYERTLDVKNRFDLYDIIRREGGKFVSIKEKKNFLALISLANVFNGIKLHQKIIFAKNLGLMMKAGLSITRALAVMGKQSKNKAFKKLLSDLEDDISHGKTLSESLGNRSNVFSRLFVSMVKAGEESGNVSGSLGIVSSQMEKSYLLAKKVRGALIYPAVIISAMIVIAILLLIFMVPTLSATFEGLGAELPLSTRILIYTSNFLVEHTLAVLAVIILTVFSATLFLRSRVGRNISDNLSVHIPVIGEMVKEFESARTTRTLSSLLSSGVEIVVALDVTIDVVQNHLYKNVLARVRNAIEKGEPMSAVFIEHEHLYPVFVGEMVAVGEETGKISEMLMSVANYYEEEVDQKTKNLSTIIEPVLMIIIGIGVGIFAISMLAPTYSLVEYI</sequence>
<name>A0A2H0BFD7_9BACT</name>
<dbReference type="InterPro" id="IPR018076">
    <property type="entry name" value="T2SS_GspF_dom"/>
</dbReference>
<evidence type="ECO:0000256" key="1">
    <source>
        <dbReference type="ARBA" id="ARBA00004429"/>
    </source>
</evidence>
<accession>A0A2H0BFD7</accession>
<organism evidence="10 11">
    <name type="scientific">Candidatus Zambryskibacteria bacterium CG22_combo_CG10-13_8_21_14_all_42_17</name>
    <dbReference type="NCBI Taxonomy" id="1975118"/>
    <lineage>
        <taxon>Bacteria</taxon>
        <taxon>Candidatus Zambryskiibacteriota</taxon>
    </lineage>
</organism>
<dbReference type="Gene3D" id="1.20.81.30">
    <property type="entry name" value="Type II secretion system (T2SS), domain F"/>
    <property type="match status" value="2"/>
</dbReference>
<keyword evidence="5 8" id="KW-0812">Transmembrane</keyword>
<dbReference type="Proteomes" id="UP000229794">
    <property type="component" value="Unassembled WGS sequence"/>
</dbReference>
<dbReference type="InterPro" id="IPR003004">
    <property type="entry name" value="GspF/PilC"/>
</dbReference>
<evidence type="ECO:0000256" key="8">
    <source>
        <dbReference type="SAM" id="Phobius"/>
    </source>
</evidence>
<feature type="transmembrane region" description="Helical" evidence="8">
    <location>
        <begin position="387"/>
        <end position="411"/>
    </location>
</feature>
<dbReference type="PANTHER" id="PTHR30012">
    <property type="entry name" value="GENERAL SECRETION PATHWAY PROTEIN"/>
    <property type="match status" value="1"/>
</dbReference>
<dbReference type="GO" id="GO:0005886">
    <property type="term" value="C:plasma membrane"/>
    <property type="evidence" value="ECO:0007669"/>
    <property type="project" value="UniProtKB-SubCell"/>
</dbReference>
<evidence type="ECO:0000256" key="4">
    <source>
        <dbReference type="ARBA" id="ARBA00022519"/>
    </source>
</evidence>
<keyword evidence="7 8" id="KW-0472">Membrane</keyword>
<dbReference type="PANTHER" id="PTHR30012:SF0">
    <property type="entry name" value="TYPE II SECRETION SYSTEM PROTEIN F-RELATED"/>
    <property type="match status" value="1"/>
</dbReference>
<dbReference type="AlphaFoldDB" id="A0A2H0BFD7"/>
<keyword evidence="4" id="KW-0997">Cell inner membrane</keyword>
<dbReference type="EMBL" id="PCST01000021">
    <property type="protein sequence ID" value="PIP55698.1"/>
    <property type="molecule type" value="Genomic_DNA"/>
</dbReference>
<dbReference type="PRINTS" id="PR00812">
    <property type="entry name" value="BCTERIALGSPF"/>
</dbReference>